<evidence type="ECO:0000313" key="3">
    <source>
        <dbReference type="EMBL" id="CAI5451142.1"/>
    </source>
</evidence>
<dbReference type="InterPro" id="IPR050235">
    <property type="entry name" value="CK1_Ser-Thr_kinase"/>
</dbReference>
<feature type="domain" description="Protein kinase" evidence="2">
    <location>
        <begin position="36"/>
        <end position="304"/>
    </location>
</feature>
<dbReference type="OrthoDB" id="2687620at2759"/>
<dbReference type="SMART" id="SM00220">
    <property type="entry name" value="S_TKc"/>
    <property type="match status" value="1"/>
</dbReference>
<dbReference type="EC" id="2.7.11.1" evidence="1"/>
<keyword evidence="4" id="KW-1185">Reference proteome</keyword>
<organism evidence="3 4">
    <name type="scientific">Caenorhabditis angaria</name>
    <dbReference type="NCBI Taxonomy" id="860376"/>
    <lineage>
        <taxon>Eukaryota</taxon>
        <taxon>Metazoa</taxon>
        <taxon>Ecdysozoa</taxon>
        <taxon>Nematoda</taxon>
        <taxon>Chromadorea</taxon>
        <taxon>Rhabditida</taxon>
        <taxon>Rhabditina</taxon>
        <taxon>Rhabditomorpha</taxon>
        <taxon>Rhabditoidea</taxon>
        <taxon>Rhabditidae</taxon>
        <taxon>Peloderinae</taxon>
        <taxon>Caenorhabditis</taxon>
    </lineage>
</organism>
<name>A0A9P1ITX1_9PELO</name>
<dbReference type="Pfam" id="PF00069">
    <property type="entry name" value="Pkinase"/>
    <property type="match status" value="1"/>
</dbReference>
<dbReference type="EMBL" id="CANHGI010000005">
    <property type="protein sequence ID" value="CAI5451142.1"/>
    <property type="molecule type" value="Genomic_DNA"/>
</dbReference>
<dbReference type="GO" id="GO:0004674">
    <property type="term" value="F:protein serine/threonine kinase activity"/>
    <property type="evidence" value="ECO:0007669"/>
    <property type="project" value="UniProtKB-EC"/>
</dbReference>
<dbReference type="PROSITE" id="PS50011">
    <property type="entry name" value="PROTEIN_KINASE_DOM"/>
    <property type="match status" value="1"/>
</dbReference>
<gene>
    <name evidence="3" type="ORF">CAMP_LOCUS13779</name>
</gene>
<dbReference type="SUPFAM" id="SSF56112">
    <property type="entry name" value="Protein kinase-like (PK-like)"/>
    <property type="match status" value="1"/>
</dbReference>
<proteinExistence type="predicted"/>
<evidence type="ECO:0000313" key="4">
    <source>
        <dbReference type="Proteomes" id="UP001152747"/>
    </source>
</evidence>
<dbReference type="InterPro" id="IPR000719">
    <property type="entry name" value="Prot_kinase_dom"/>
</dbReference>
<comment type="caution">
    <text evidence="3">The sequence shown here is derived from an EMBL/GenBank/DDBJ whole genome shotgun (WGS) entry which is preliminary data.</text>
</comment>
<dbReference type="Proteomes" id="UP001152747">
    <property type="component" value="Unassembled WGS sequence"/>
</dbReference>
<dbReference type="InterPro" id="IPR011009">
    <property type="entry name" value="Kinase-like_dom_sf"/>
</dbReference>
<accession>A0A9P1ITX1</accession>
<evidence type="ECO:0000256" key="1">
    <source>
        <dbReference type="ARBA" id="ARBA00012513"/>
    </source>
</evidence>
<dbReference type="InterPro" id="IPR008271">
    <property type="entry name" value="Ser/Thr_kinase_AS"/>
</dbReference>
<reference evidence="3" key="1">
    <citation type="submission" date="2022-11" db="EMBL/GenBank/DDBJ databases">
        <authorList>
            <person name="Kikuchi T."/>
        </authorList>
    </citation>
    <scope>NUCLEOTIDE SEQUENCE</scope>
    <source>
        <strain evidence="3">PS1010</strain>
    </source>
</reference>
<sequence length="330" mass="37836">MSFDLESCENTESSGASIEEKLPSKNCLIRGKDAVYAVGRKIAQGRYGAVYEVLRRSDGKPFACKLEICGTHSHGLDQDYSVMNKAAKRGAENLVKMIDRGKIEEHFKFIIMPLLGDNLMNMRFMFEDGRFSLSTGLRLSLLAISPIQTLHSIGYVHRDIKASNFCVVGNLNGRPEELKLCLVDFGISRSFKDKSGELKTPRSDIKFRGTNRYASLAAHYGEEQSPKDDLESWFYMMIELVSGQLPWTYLHREQTKETAAMKEHCRTSEGCLLMMKYCPRVEFRRIQTYLMGLKYQNTVDYTFISEVVQLAMRNNGIKMDEKFDWQEENE</sequence>
<evidence type="ECO:0000259" key="2">
    <source>
        <dbReference type="PROSITE" id="PS50011"/>
    </source>
</evidence>
<protein>
    <recommendedName>
        <fullName evidence="1">non-specific serine/threonine protein kinase</fullName>
        <ecNumber evidence="1">2.7.11.1</ecNumber>
    </recommendedName>
</protein>
<dbReference type="AlphaFoldDB" id="A0A9P1ITX1"/>
<dbReference type="PANTHER" id="PTHR11909">
    <property type="entry name" value="CASEIN KINASE-RELATED"/>
    <property type="match status" value="1"/>
</dbReference>
<dbReference type="PROSITE" id="PS00108">
    <property type="entry name" value="PROTEIN_KINASE_ST"/>
    <property type="match status" value="1"/>
</dbReference>
<dbReference type="Gene3D" id="1.10.510.10">
    <property type="entry name" value="Transferase(Phosphotransferase) domain 1"/>
    <property type="match status" value="1"/>
</dbReference>
<dbReference type="GO" id="GO:0005524">
    <property type="term" value="F:ATP binding"/>
    <property type="evidence" value="ECO:0007669"/>
    <property type="project" value="InterPro"/>
</dbReference>